<reference evidence="3 4" key="1">
    <citation type="journal article" date="2019" name="Appl. Environ. Microbiol.">
        <title>Co-occurrence of broad and narrow host-range viruses infecting the toxic bloom-forming cyanobacterium Microcystis aeruginosa.</title>
        <authorList>
            <person name="Morimoto D."/>
            <person name="Tominaga K."/>
            <person name="Nishimura Y."/>
            <person name="Yoshida N."/>
            <person name="Kimura S."/>
            <person name="Sako Y."/>
            <person name="Yoshida T."/>
        </authorList>
    </citation>
    <scope>NUCLEOTIDE SEQUENCE [LARGE SCALE GENOMIC DNA]</scope>
    <source>
        <strain evidence="3 4">11-30S32</strain>
    </source>
</reference>
<dbReference type="InterPro" id="IPR049945">
    <property type="entry name" value="AAA_22"/>
</dbReference>
<comment type="caution">
    <text evidence="3">The sequence shown here is derived from an EMBL/GenBank/DDBJ whole genome shotgun (WGS) entry which is preliminary data.</text>
</comment>
<name>A0A510PK92_MICAE</name>
<dbReference type="SUPFAM" id="SSF52540">
    <property type="entry name" value="P-loop containing nucleoside triphosphate hydrolases"/>
    <property type="match status" value="1"/>
</dbReference>
<dbReference type="RefSeq" id="WP_147071550.1">
    <property type="nucleotide sequence ID" value="NZ_BHVU01000174.1"/>
</dbReference>
<dbReference type="InterPro" id="IPR027417">
    <property type="entry name" value="P-loop_NTPase"/>
</dbReference>
<accession>A0A510PK92</accession>
<dbReference type="GO" id="GO:0016887">
    <property type="term" value="F:ATP hydrolysis activity"/>
    <property type="evidence" value="ECO:0007669"/>
    <property type="project" value="InterPro"/>
</dbReference>
<dbReference type="Gene3D" id="3.40.50.300">
    <property type="entry name" value="P-loop containing nucleotide triphosphate hydrolases"/>
    <property type="match status" value="1"/>
</dbReference>
<keyword evidence="3" id="KW-0547">Nucleotide-binding</keyword>
<feature type="transmembrane region" description="Helical" evidence="1">
    <location>
        <begin position="199"/>
        <end position="221"/>
    </location>
</feature>
<dbReference type="EMBL" id="BHVU01000174">
    <property type="protein sequence ID" value="GCA94171.1"/>
    <property type="molecule type" value="Genomic_DNA"/>
</dbReference>
<keyword evidence="1" id="KW-1133">Transmembrane helix</keyword>
<protein>
    <submittedName>
        <fullName evidence="3">ATP-binding protein</fullName>
    </submittedName>
</protein>
<sequence>MITAIEAGKSIVVIGEAGSGKTTLAETLLGVIGQDYQIAMANYSGSTAATLKSIADQWNIEAIDEKGRPLKGDNLKQEIANNINDRYLLICDNAHRWAASLLYWLEIVQETGAILVLLSIAEIKTGIFLKMSKIELGRLSEAQIREIMIREAIAIDFSLTPSKIARLQSIAGSNPMLAKQAVQEAKLGRHFPEGKGSEYINVAPFINAIFTALGIIRFVGLGLGDRSLYIFGGIAMLIAISLRYIGIGLNQTARRKPLGKK</sequence>
<feature type="transmembrane region" description="Helical" evidence="1">
    <location>
        <begin position="227"/>
        <end position="246"/>
    </location>
</feature>
<feature type="domain" description="ORC1/DEAH AAA+ ATPase" evidence="2">
    <location>
        <begin position="8"/>
        <end position="117"/>
    </location>
</feature>
<dbReference type="Proteomes" id="UP000321223">
    <property type="component" value="Unassembled WGS sequence"/>
</dbReference>
<dbReference type="GO" id="GO:0005524">
    <property type="term" value="F:ATP binding"/>
    <property type="evidence" value="ECO:0007669"/>
    <property type="project" value="UniProtKB-KW"/>
</dbReference>
<proteinExistence type="predicted"/>
<evidence type="ECO:0000259" key="2">
    <source>
        <dbReference type="Pfam" id="PF13401"/>
    </source>
</evidence>
<evidence type="ECO:0000313" key="4">
    <source>
        <dbReference type="Proteomes" id="UP000321223"/>
    </source>
</evidence>
<keyword evidence="3" id="KW-0067">ATP-binding</keyword>
<organism evidence="3 4">
    <name type="scientific">Microcystis aeruginosa 11-30S32</name>
    <dbReference type="NCBI Taxonomy" id="2358142"/>
    <lineage>
        <taxon>Bacteria</taxon>
        <taxon>Bacillati</taxon>
        <taxon>Cyanobacteriota</taxon>
        <taxon>Cyanophyceae</taxon>
        <taxon>Oscillatoriophycideae</taxon>
        <taxon>Chroococcales</taxon>
        <taxon>Microcystaceae</taxon>
        <taxon>Microcystis</taxon>
    </lineage>
</organism>
<evidence type="ECO:0000313" key="3">
    <source>
        <dbReference type="EMBL" id="GCA94171.1"/>
    </source>
</evidence>
<dbReference type="Pfam" id="PF13401">
    <property type="entry name" value="AAA_22"/>
    <property type="match status" value="1"/>
</dbReference>
<gene>
    <name evidence="3" type="ORF">MAE30S32_28230</name>
</gene>
<dbReference type="AlphaFoldDB" id="A0A510PK92"/>
<keyword evidence="1" id="KW-0812">Transmembrane</keyword>
<evidence type="ECO:0000256" key="1">
    <source>
        <dbReference type="SAM" id="Phobius"/>
    </source>
</evidence>
<keyword evidence="1" id="KW-0472">Membrane</keyword>